<protein>
    <submittedName>
        <fullName evidence="1">Uncharacterized protein</fullName>
    </submittedName>
</protein>
<sequence>MDPFTSFSSFLSLFYPASAALSEQPP</sequence>
<accession>A0A0E9UL98</accession>
<organism evidence="1">
    <name type="scientific">Anguilla anguilla</name>
    <name type="common">European freshwater eel</name>
    <name type="synonym">Muraena anguilla</name>
    <dbReference type="NCBI Taxonomy" id="7936"/>
    <lineage>
        <taxon>Eukaryota</taxon>
        <taxon>Metazoa</taxon>
        <taxon>Chordata</taxon>
        <taxon>Craniata</taxon>
        <taxon>Vertebrata</taxon>
        <taxon>Euteleostomi</taxon>
        <taxon>Actinopterygii</taxon>
        <taxon>Neopterygii</taxon>
        <taxon>Teleostei</taxon>
        <taxon>Anguilliformes</taxon>
        <taxon>Anguillidae</taxon>
        <taxon>Anguilla</taxon>
    </lineage>
</organism>
<name>A0A0E9UL98_ANGAN</name>
<proteinExistence type="predicted"/>
<reference evidence="1" key="2">
    <citation type="journal article" date="2015" name="Fish Shellfish Immunol.">
        <title>Early steps in the European eel (Anguilla anguilla)-Vibrio vulnificus interaction in the gills: Role of the RtxA13 toxin.</title>
        <authorList>
            <person name="Callol A."/>
            <person name="Pajuelo D."/>
            <person name="Ebbesson L."/>
            <person name="Teles M."/>
            <person name="MacKenzie S."/>
            <person name="Amaro C."/>
        </authorList>
    </citation>
    <scope>NUCLEOTIDE SEQUENCE</scope>
</reference>
<dbReference type="EMBL" id="GBXM01042066">
    <property type="protein sequence ID" value="JAH66511.1"/>
    <property type="molecule type" value="Transcribed_RNA"/>
</dbReference>
<dbReference type="AlphaFoldDB" id="A0A0E9UL98"/>
<evidence type="ECO:0000313" key="1">
    <source>
        <dbReference type="EMBL" id="JAH66511.1"/>
    </source>
</evidence>
<reference evidence="1" key="1">
    <citation type="submission" date="2014-11" db="EMBL/GenBank/DDBJ databases">
        <authorList>
            <person name="Amaro Gonzalez C."/>
        </authorList>
    </citation>
    <scope>NUCLEOTIDE SEQUENCE</scope>
</reference>